<evidence type="ECO:0000256" key="4">
    <source>
        <dbReference type="ARBA" id="ARBA00005366"/>
    </source>
</evidence>
<keyword evidence="21" id="KW-1185">Reference proteome</keyword>
<dbReference type="GO" id="GO:0042729">
    <property type="term" value="C:DASH complex"/>
    <property type="evidence" value="ECO:0007669"/>
    <property type="project" value="InterPro"/>
</dbReference>
<evidence type="ECO:0000256" key="8">
    <source>
        <dbReference type="ARBA" id="ARBA00022701"/>
    </source>
</evidence>
<evidence type="ECO:0000256" key="17">
    <source>
        <dbReference type="ARBA" id="ARBA00044152"/>
    </source>
</evidence>
<evidence type="ECO:0000256" key="7">
    <source>
        <dbReference type="ARBA" id="ARBA00022618"/>
    </source>
</evidence>
<evidence type="ECO:0000256" key="11">
    <source>
        <dbReference type="ARBA" id="ARBA00022838"/>
    </source>
</evidence>
<evidence type="ECO:0000256" key="12">
    <source>
        <dbReference type="ARBA" id="ARBA00023054"/>
    </source>
</evidence>
<dbReference type="AlphaFoldDB" id="A0A1C7LWK9"/>
<comment type="caution">
    <text evidence="20">The sequence shown here is derived from an EMBL/GenBank/DDBJ whole genome shotgun (WGS) entry which is preliminary data.</text>
</comment>
<keyword evidence="9" id="KW-0498">Mitosis</keyword>
<evidence type="ECO:0000256" key="10">
    <source>
        <dbReference type="ARBA" id="ARBA00022829"/>
    </source>
</evidence>
<keyword evidence="6" id="KW-0963">Cytoplasm</keyword>
<evidence type="ECO:0000313" key="21">
    <source>
        <dbReference type="Proteomes" id="UP000092993"/>
    </source>
</evidence>
<feature type="compositionally biased region" description="Pro residues" evidence="19">
    <location>
        <begin position="253"/>
        <end position="267"/>
    </location>
</feature>
<keyword evidence="10" id="KW-0159">Chromosome partition</keyword>
<sequence>MDSADLSKFSLPHSGSRLLSEPSLQISSSNSSRTGPGGDNLSLSELSLSQRPQQHGVTRRRPFSLLAQPSPSDESIADEDDDPDEDGLERTMTQEDVEKADKLATKTREEKLQHDLFILKKLNTAFEVYKDALRETKSSTQRVAAQLEHTNALLDKYMNILAKSEKVTKLILDERWEGADVDEDTVEREYQEALEKVRREEEERQLAAQRERERAEREGREREERRERERIERERAEASKTAGRGSGGFLAPLLPPPPEQPVELEPPPAVGALLRDAPYRRPLLLGSGVVSLGGVKRQSASIPTSSATLGIDGGGRQIWNSAFARLPN</sequence>
<gene>
    <name evidence="20" type="primary">duo1</name>
    <name evidence="20" type="ORF">A0H81_12780</name>
</gene>
<keyword evidence="16" id="KW-0137">Centromere</keyword>
<feature type="compositionally biased region" description="Polar residues" evidence="19">
    <location>
        <begin position="41"/>
        <end position="56"/>
    </location>
</feature>
<dbReference type="GO" id="GO:0005874">
    <property type="term" value="C:microtubule"/>
    <property type="evidence" value="ECO:0007669"/>
    <property type="project" value="UniProtKB-KW"/>
</dbReference>
<keyword evidence="13" id="KW-0206">Cytoskeleton</keyword>
<evidence type="ECO:0000256" key="15">
    <source>
        <dbReference type="ARBA" id="ARBA00023306"/>
    </source>
</evidence>
<dbReference type="EMBL" id="LUGG01000025">
    <property type="protein sequence ID" value="OBZ67184.1"/>
    <property type="molecule type" value="Genomic_DNA"/>
</dbReference>
<evidence type="ECO:0000256" key="19">
    <source>
        <dbReference type="SAM" id="MobiDB-lite"/>
    </source>
</evidence>
<dbReference type="GO" id="GO:0072686">
    <property type="term" value="C:mitotic spindle"/>
    <property type="evidence" value="ECO:0007669"/>
    <property type="project" value="InterPro"/>
</dbReference>
<dbReference type="OMA" id="DETMTQE"/>
<dbReference type="GO" id="GO:0007059">
    <property type="term" value="P:chromosome segregation"/>
    <property type="evidence" value="ECO:0007669"/>
    <property type="project" value="UniProtKB-KW"/>
</dbReference>
<evidence type="ECO:0000256" key="5">
    <source>
        <dbReference type="ARBA" id="ARBA00022454"/>
    </source>
</evidence>
<feature type="compositionally biased region" description="Polar residues" evidence="19">
    <location>
        <begin position="22"/>
        <end position="34"/>
    </location>
</feature>
<reference evidence="20 21" key="1">
    <citation type="submission" date="2016-03" db="EMBL/GenBank/DDBJ databases">
        <title>Whole genome sequencing of Grifola frondosa 9006-11.</title>
        <authorList>
            <person name="Min B."/>
            <person name="Park H."/>
            <person name="Kim J.-G."/>
            <person name="Cho H."/>
            <person name="Oh Y.-L."/>
            <person name="Kong W.-S."/>
            <person name="Choi I.-G."/>
        </authorList>
    </citation>
    <scope>NUCLEOTIDE SEQUENCE [LARGE SCALE GENOMIC DNA]</scope>
    <source>
        <strain evidence="20 21">9006-11</strain>
    </source>
</reference>
<evidence type="ECO:0000256" key="6">
    <source>
        <dbReference type="ARBA" id="ARBA00022490"/>
    </source>
</evidence>
<keyword evidence="11" id="KW-0995">Kinetochore</keyword>
<accession>A0A1C7LWK9</accession>
<feature type="compositionally biased region" description="Acidic residues" evidence="19">
    <location>
        <begin position="75"/>
        <end position="87"/>
    </location>
</feature>
<dbReference type="PANTHER" id="PTHR28216">
    <property type="entry name" value="DASH COMPLEX SUBUNIT DUO1"/>
    <property type="match status" value="1"/>
</dbReference>
<feature type="compositionally biased region" description="Basic and acidic residues" evidence="19">
    <location>
        <begin position="88"/>
        <end position="100"/>
    </location>
</feature>
<feature type="region of interest" description="Disordered" evidence="19">
    <location>
        <begin position="210"/>
        <end position="267"/>
    </location>
</feature>
<dbReference type="InterPro" id="IPR013960">
    <property type="entry name" value="DASH_Duo1"/>
</dbReference>
<feature type="compositionally biased region" description="Basic and acidic residues" evidence="19">
    <location>
        <begin position="210"/>
        <end position="238"/>
    </location>
</feature>
<evidence type="ECO:0000313" key="20">
    <source>
        <dbReference type="EMBL" id="OBZ67184.1"/>
    </source>
</evidence>
<dbReference type="GO" id="GO:0000278">
    <property type="term" value="P:mitotic cell cycle"/>
    <property type="evidence" value="ECO:0007669"/>
    <property type="project" value="InterPro"/>
</dbReference>
<keyword evidence="15" id="KW-0131">Cell cycle</keyword>
<comment type="subcellular location">
    <subcellularLocation>
        <location evidence="3">Chromosome</location>
        <location evidence="3">Centromere</location>
        <location evidence="3">Kinetochore</location>
    </subcellularLocation>
    <subcellularLocation>
        <location evidence="2">Cytoplasm</location>
        <location evidence="2">Cytoskeleton</location>
        <location evidence="2">Spindle</location>
    </subcellularLocation>
    <subcellularLocation>
        <location evidence="1">Nucleus</location>
    </subcellularLocation>
</comment>
<dbReference type="GO" id="GO:0051301">
    <property type="term" value="P:cell division"/>
    <property type="evidence" value="ECO:0007669"/>
    <property type="project" value="UniProtKB-KW"/>
</dbReference>
<name>A0A1C7LWK9_GRIFR</name>
<dbReference type="Proteomes" id="UP000092993">
    <property type="component" value="Unassembled WGS sequence"/>
</dbReference>
<evidence type="ECO:0000256" key="18">
    <source>
        <dbReference type="ARBA" id="ARBA00044358"/>
    </source>
</evidence>
<dbReference type="PANTHER" id="PTHR28216:SF1">
    <property type="entry name" value="DASH COMPLEX SUBUNIT DUO1"/>
    <property type="match status" value="1"/>
</dbReference>
<evidence type="ECO:0000256" key="9">
    <source>
        <dbReference type="ARBA" id="ARBA00022776"/>
    </source>
</evidence>
<proteinExistence type="inferred from homology"/>
<evidence type="ECO:0000256" key="14">
    <source>
        <dbReference type="ARBA" id="ARBA00023242"/>
    </source>
</evidence>
<keyword evidence="8" id="KW-0493">Microtubule</keyword>
<dbReference type="OrthoDB" id="5599235at2759"/>
<dbReference type="Pfam" id="PF08651">
    <property type="entry name" value="DASH_Duo1"/>
    <property type="match status" value="1"/>
</dbReference>
<keyword evidence="14" id="KW-0539">Nucleus</keyword>
<feature type="region of interest" description="Disordered" evidence="19">
    <location>
        <begin position="1"/>
        <end position="100"/>
    </location>
</feature>
<evidence type="ECO:0000256" key="3">
    <source>
        <dbReference type="ARBA" id="ARBA00004629"/>
    </source>
</evidence>
<comment type="similarity">
    <text evidence="4">Belongs to the DASH complex DUO1 family.</text>
</comment>
<evidence type="ECO:0000256" key="13">
    <source>
        <dbReference type="ARBA" id="ARBA00023212"/>
    </source>
</evidence>
<evidence type="ECO:0000256" key="2">
    <source>
        <dbReference type="ARBA" id="ARBA00004186"/>
    </source>
</evidence>
<dbReference type="STRING" id="5627.A0A1C7LWK9"/>
<keyword evidence="12" id="KW-0175">Coiled coil</keyword>
<evidence type="ECO:0000256" key="16">
    <source>
        <dbReference type="ARBA" id="ARBA00023328"/>
    </source>
</evidence>
<keyword evidence="5" id="KW-0158">Chromosome</keyword>
<evidence type="ECO:0000256" key="1">
    <source>
        <dbReference type="ARBA" id="ARBA00004123"/>
    </source>
</evidence>
<keyword evidence="7" id="KW-0132">Cell division</keyword>
<protein>
    <recommendedName>
        <fullName evidence="17">DASH complex subunit DUO1</fullName>
    </recommendedName>
    <alternativeName>
        <fullName evidence="18">Outer kinetochore protein DUO1</fullName>
    </alternativeName>
</protein>
<organism evidence="20 21">
    <name type="scientific">Grifola frondosa</name>
    <name type="common">Maitake</name>
    <name type="synonym">Polyporus frondosus</name>
    <dbReference type="NCBI Taxonomy" id="5627"/>
    <lineage>
        <taxon>Eukaryota</taxon>
        <taxon>Fungi</taxon>
        <taxon>Dikarya</taxon>
        <taxon>Basidiomycota</taxon>
        <taxon>Agaricomycotina</taxon>
        <taxon>Agaricomycetes</taxon>
        <taxon>Polyporales</taxon>
        <taxon>Grifolaceae</taxon>
        <taxon>Grifola</taxon>
    </lineage>
</organism>